<dbReference type="Pfam" id="PF00501">
    <property type="entry name" value="AMP-binding"/>
    <property type="match status" value="1"/>
</dbReference>
<dbReference type="Gene3D" id="3.30.300.30">
    <property type="match status" value="1"/>
</dbReference>
<protein>
    <submittedName>
        <fullName evidence="3">Long-chain fatty acid--CoA ligase</fullName>
    </submittedName>
</protein>
<accession>A0A5N0UYM1</accession>
<dbReference type="PROSITE" id="PS00455">
    <property type="entry name" value="AMP_BINDING"/>
    <property type="match status" value="1"/>
</dbReference>
<dbReference type="Pfam" id="PF13193">
    <property type="entry name" value="AMP-binding_C"/>
    <property type="match status" value="1"/>
</dbReference>
<name>A0A5N0UYM1_9PSEU</name>
<reference evidence="3" key="1">
    <citation type="submission" date="2019-09" db="EMBL/GenBank/DDBJ databases">
        <authorList>
            <person name="Teo W.F.A."/>
            <person name="Duangmal K."/>
        </authorList>
    </citation>
    <scope>NUCLEOTIDE SEQUENCE [LARGE SCALE GENOMIC DNA]</scope>
    <source>
        <strain evidence="3">K81G1</strain>
    </source>
</reference>
<evidence type="ECO:0000259" key="2">
    <source>
        <dbReference type="Pfam" id="PF13193"/>
    </source>
</evidence>
<dbReference type="OrthoDB" id="9803968at2"/>
<dbReference type="InterPro" id="IPR042099">
    <property type="entry name" value="ANL_N_sf"/>
</dbReference>
<dbReference type="EMBL" id="VMNW02000046">
    <property type="protein sequence ID" value="KAA9156737.1"/>
    <property type="molecule type" value="Genomic_DNA"/>
</dbReference>
<gene>
    <name evidence="3" type="ORF">FPZ12_026550</name>
</gene>
<evidence type="ECO:0000259" key="1">
    <source>
        <dbReference type="Pfam" id="PF00501"/>
    </source>
</evidence>
<dbReference type="InterPro" id="IPR045851">
    <property type="entry name" value="AMP-bd_C_sf"/>
</dbReference>
<evidence type="ECO:0000313" key="3">
    <source>
        <dbReference type="EMBL" id="KAA9156737.1"/>
    </source>
</evidence>
<dbReference type="Gene3D" id="3.40.50.12780">
    <property type="entry name" value="N-terminal domain of ligase-like"/>
    <property type="match status" value="1"/>
</dbReference>
<dbReference type="Proteomes" id="UP000319769">
    <property type="component" value="Unassembled WGS sequence"/>
</dbReference>
<evidence type="ECO:0000313" key="4">
    <source>
        <dbReference type="Proteomes" id="UP000319769"/>
    </source>
</evidence>
<comment type="caution">
    <text evidence="3">The sequence shown here is derived from an EMBL/GenBank/DDBJ whole genome shotgun (WGS) entry which is preliminary data.</text>
</comment>
<proteinExistence type="predicted"/>
<dbReference type="AlphaFoldDB" id="A0A5N0UYM1"/>
<dbReference type="RefSeq" id="WP_144753654.1">
    <property type="nucleotide sequence ID" value="NZ_VMNW02000046.1"/>
</dbReference>
<dbReference type="PANTHER" id="PTHR43767">
    <property type="entry name" value="LONG-CHAIN-FATTY-ACID--COA LIGASE"/>
    <property type="match status" value="1"/>
</dbReference>
<dbReference type="InterPro" id="IPR000873">
    <property type="entry name" value="AMP-dep_synth/lig_dom"/>
</dbReference>
<dbReference type="PANTHER" id="PTHR43767:SF1">
    <property type="entry name" value="NONRIBOSOMAL PEPTIDE SYNTHASE PES1 (EUROFUNG)-RELATED"/>
    <property type="match status" value="1"/>
</dbReference>
<dbReference type="GO" id="GO:0016878">
    <property type="term" value="F:acid-thiol ligase activity"/>
    <property type="evidence" value="ECO:0007669"/>
    <property type="project" value="UniProtKB-ARBA"/>
</dbReference>
<feature type="domain" description="AMP-dependent synthetase/ligase" evidence="1">
    <location>
        <begin position="13"/>
        <end position="364"/>
    </location>
</feature>
<keyword evidence="3" id="KW-0436">Ligase</keyword>
<dbReference type="InterPro" id="IPR020845">
    <property type="entry name" value="AMP-binding_CS"/>
</dbReference>
<dbReference type="InterPro" id="IPR025110">
    <property type="entry name" value="AMP-bd_C"/>
</dbReference>
<keyword evidence="4" id="KW-1185">Reference proteome</keyword>
<dbReference type="InterPro" id="IPR050237">
    <property type="entry name" value="ATP-dep_AMP-bd_enzyme"/>
</dbReference>
<sequence length="514" mass="56062">MTQQNLAGLVHYWAEYRPWHTALHFEGTDTTWRELDARSTALARGLRALGVEPGDGVGILMRNRPEFVETVIAIWKAGAFVVPLNIRWTAAELGFPLDNSGVRLVVTEPHFAGVLGEPAADRDITVVSTEAADGWRTLEAIREPGPRLPEPGRDDMAFLFYTSGTTGYPKGVRINHGNIIASALAVALGDGVTWRDRTLVAIPMAFTGGMNTYVRETLICGATLVLAPRFDPEYVMHLAAEQRATVWSSVPVIFEQVLHHKDFGSLDLSSLWLCRAAGATVSRGLLHGWQERGITLAQGYGLTECSGGYLATLNPADAERKLGYAGRPVLHTEMRIVDDQDEELPRGEAGQIIARGPSIMDSYWKLPEETAEALRGGWLHTGDVGVMDEEGYIRVVDRKKDMLISGGLNVYPAEIERVLATVLGLEECAVIGVEDERWGEVPALIVTDAAAVDVPALRSALVTELADYKRPRYLIDNTGPLPRTLSGKIQKTELRKQYPGAPAGSLDLKAGQPV</sequence>
<dbReference type="SUPFAM" id="SSF56801">
    <property type="entry name" value="Acetyl-CoA synthetase-like"/>
    <property type="match status" value="1"/>
</dbReference>
<organism evidence="3 4">
    <name type="scientific">Amycolatopsis acidicola</name>
    <dbReference type="NCBI Taxonomy" id="2596893"/>
    <lineage>
        <taxon>Bacteria</taxon>
        <taxon>Bacillati</taxon>
        <taxon>Actinomycetota</taxon>
        <taxon>Actinomycetes</taxon>
        <taxon>Pseudonocardiales</taxon>
        <taxon>Pseudonocardiaceae</taxon>
        <taxon>Amycolatopsis</taxon>
    </lineage>
</organism>
<feature type="domain" description="AMP-binding enzyme C-terminal" evidence="2">
    <location>
        <begin position="414"/>
        <end position="488"/>
    </location>
</feature>